<evidence type="ECO:0000313" key="2">
    <source>
        <dbReference type="Proteomes" id="UP000001589"/>
    </source>
</evidence>
<dbReference type="STRING" id="167542.P9515_12781"/>
<dbReference type="Pfam" id="PF13578">
    <property type="entry name" value="Methyltransf_24"/>
    <property type="match status" value="1"/>
</dbReference>
<dbReference type="eggNOG" id="COG4122">
    <property type="taxonomic scope" value="Bacteria"/>
</dbReference>
<evidence type="ECO:0000313" key="1">
    <source>
        <dbReference type="EMBL" id="ABM72485.1"/>
    </source>
</evidence>
<dbReference type="EMBL" id="CP000552">
    <property type="protein sequence ID" value="ABM72485.1"/>
    <property type="molecule type" value="Genomic_DNA"/>
</dbReference>
<proteinExistence type="predicted"/>
<sequence length="326" mass="38300">MVLNFCKKIILKFIPLKVVDKFFYYQLLIIAPFIKLYTKYTGASLPKSRELLKKVGVYPLLDHYYQPLFNDARLKKSLREPRHLPGINLNHNEQIVLIKELIYSKELLDLNLTKFPESIYDFDIRGAFKFGDAEFLYQIIRLLKPKKFVEIGSGSSTKIAYQALMKNKDESNIKCEHLCIEPYEMPWLEDLGVKVIRKLAEDCDTSIFSSLEENDILFIDSSHIIRPQGDVLKEYLEIIPTLKKGVYVHVHDIFTPRDYLDEWIREEVHFWNEQYLLEALLSDSNKYEVVAALNHLYHNNFNELKIVCPYITEGLEPGSFYFKIKA</sequence>
<name>A2BXH4_PROM5</name>
<dbReference type="SUPFAM" id="SSF53335">
    <property type="entry name" value="S-adenosyl-L-methionine-dependent methyltransferases"/>
    <property type="match status" value="1"/>
</dbReference>
<reference evidence="1 2" key="1">
    <citation type="journal article" date="2007" name="PLoS Genet.">
        <title>Patterns and implications of gene gain and loss in the evolution of Prochlorococcus.</title>
        <authorList>
            <person name="Kettler G.C."/>
            <person name="Martiny A.C."/>
            <person name="Huang K."/>
            <person name="Zucker J."/>
            <person name="Coleman M.L."/>
            <person name="Rodrigue S."/>
            <person name="Chen F."/>
            <person name="Lapidus A."/>
            <person name="Ferriera S."/>
            <person name="Johnson J."/>
            <person name="Steglich C."/>
            <person name="Church G.M."/>
            <person name="Richardson P."/>
            <person name="Chisholm S.W."/>
        </authorList>
    </citation>
    <scope>NUCLEOTIDE SEQUENCE [LARGE SCALE GENOMIC DNA]</scope>
    <source>
        <strain evidence="1 2">MIT 9515</strain>
    </source>
</reference>
<dbReference type="Gene3D" id="3.40.50.150">
    <property type="entry name" value="Vaccinia Virus protein VP39"/>
    <property type="match status" value="1"/>
</dbReference>
<organism evidence="1 2">
    <name type="scientific">Prochlorococcus marinus (strain MIT 9515)</name>
    <dbReference type="NCBI Taxonomy" id="167542"/>
    <lineage>
        <taxon>Bacteria</taxon>
        <taxon>Bacillati</taxon>
        <taxon>Cyanobacteriota</taxon>
        <taxon>Cyanophyceae</taxon>
        <taxon>Synechococcales</taxon>
        <taxon>Prochlorococcaceae</taxon>
        <taxon>Prochlorococcus</taxon>
    </lineage>
</organism>
<evidence type="ECO:0008006" key="3">
    <source>
        <dbReference type="Google" id="ProtNLM"/>
    </source>
</evidence>
<dbReference type="AlphaFoldDB" id="A2BXH4"/>
<dbReference type="HOGENOM" id="CLU_058422_0_0_3"/>
<dbReference type="GeneID" id="60200919"/>
<dbReference type="Proteomes" id="UP000001589">
    <property type="component" value="Chromosome"/>
</dbReference>
<dbReference type="InterPro" id="IPR029063">
    <property type="entry name" value="SAM-dependent_MTases_sf"/>
</dbReference>
<dbReference type="RefSeq" id="WP_011820584.1">
    <property type="nucleotide sequence ID" value="NC_008817.1"/>
</dbReference>
<protein>
    <recommendedName>
        <fullName evidence="3">Class I SAM-dependent methyltransferase</fullName>
    </recommendedName>
</protein>
<accession>A2BXH4</accession>
<gene>
    <name evidence="1" type="ordered locus">P9515_12781</name>
</gene>
<dbReference type="KEGG" id="pmc:P9515_12781"/>
<dbReference type="OrthoDB" id="9795498at2"/>